<dbReference type="PANTHER" id="PTHR43300">
    <property type="entry name" value="ACETYLTRANSFERASE"/>
    <property type="match status" value="1"/>
</dbReference>
<dbReference type="InterPro" id="IPR001451">
    <property type="entry name" value="Hexapep"/>
</dbReference>
<organism evidence="8 9">
    <name type="scientific">Leptospira ellisii</name>
    <dbReference type="NCBI Taxonomy" id="2023197"/>
    <lineage>
        <taxon>Bacteria</taxon>
        <taxon>Pseudomonadati</taxon>
        <taxon>Spirochaetota</taxon>
        <taxon>Spirochaetia</taxon>
        <taxon>Leptospirales</taxon>
        <taxon>Leptospiraceae</taxon>
        <taxon>Leptospira</taxon>
    </lineage>
</organism>
<reference evidence="8 9" key="1">
    <citation type="journal article" date="2018" name="Microb. Genom.">
        <title>Deciphering the unexplored Leptospira diversity from soils uncovers genomic evolution to virulence.</title>
        <authorList>
            <person name="Thibeaux R."/>
            <person name="Iraola G."/>
            <person name="Ferres I."/>
            <person name="Bierque E."/>
            <person name="Girault D."/>
            <person name="Soupe-Gilbert M.E."/>
            <person name="Picardeau M."/>
            <person name="Goarant C."/>
        </authorList>
    </citation>
    <scope>NUCLEOTIDE SEQUENCE [LARGE SCALE GENOMIC DNA]</scope>
    <source>
        <strain evidence="8 9">ATI7-C-A5</strain>
    </source>
</reference>
<dbReference type="GO" id="GO:0009085">
    <property type="term" value="P:lysine biosynthetic process"/>
    <property type="evidence" value="ECO:0007669"/>
    <property type="project" value="UniProtKB-KW"/>
</dbReference>
<keyword evidence="7 8" id="KW-0012">Acyltransferase</keyword>
<dbReference type="AlphaFoldDB" id="A0AAE4QQM8"/>
<dbReference type="RefSeq" id="WP_243399467.1">
    <property type="nucleotide sequence ID" value="NZ_NPEF02000017.1"/>
</dbReference>
<evidence type="ECO:0000313" key="9">
    <source>
        <dbReference type="Proteomes" id="UP000232122"/>
    </source>
</evidence>
<keyword evidence="2" id="KW-0028">Amino-acid biosynthesis</keyword>
<dbReference type="Proteomes" id="UP000232122">
    <property type="component" value="Unassembled WGS sequence"/>
</dbReference>
<dbReference type="GO" id="GO:0019877">
    <property type="term" value="P:diaminopimelate biosynthetic process"/>
    <property type="evidence" value="ECO:0007669"/>
    <property type="project" value="UniProtKB-KW"/>
</dbReference>
<dbReference type="SUPFAM" id="SSF51161">
    <property type="entry name" value="Trimeric LpxA-like enzymes"/>
    <property type="match status" value="1"/>
</dbReference>
<keyword evidence="3 8" id="KW-0808">Transferase</keyword>
<dbReference type="CDD" id="cd03358">
    <property type="entry name" value="LbH_WxcM_N_like"/>
    <property type="match status" value="1"/>
</dbReference>
<gene>
    <name evidence="8" type="ORF">CH379_014795</name>
</gene>
<evidence type="ECO:0000256" key="6">
    <source>
        <dbReference type="ARBA" id="ARBA00023154"/>
    </source>
</evidence>
<name>A0AAE4QQM8_9LEPT</name>
<dbReference type="EC" id="2.3.1.-" evidence="8"/>
<protein>
    <submittedName>
        <fullName evidence="8">Acyltransferase</fullName>
        <ecNumber evidence="8">2.3.1.-</ecNumber>
    </submittedName>
</protein>
<dbReference type="Pfam" id="PF00132">
    <property type="entry name" value="Hexapep"/>
    <property type="match status" value="1"/>
</dbReference>
<dbReference type="Gene3D" id="2.160.10.10">
    <property type="entry name" value="Hexapeptide repeat proteins"/>
    <property type="match status" value="1"/>
</dbReference>
<keyword evidence="5" id="KW-0220">Diaminopimelate biosynthesis</keyword>
<keyword evidence="4" id="KW-0677">Repeat</keyword>
<evidence type="ECO:0000256" key="3">
    <source>
        <dbReference type="ARBA" id="ARBA00022679"/>
    </source>
</evidence>
<keyword evidence="9" id="KW-1185">Reference proteome</keyword>
<dbReference type="InterPro" id="IPR011004">
    <property type="entry name" value="Trimer_LpxA-like_sf"/>
</dbReference>
<dbReference type="PROSITE" id="PS00101">
    <property type="entry name" value="HEXAPEP_TRANSFERASES"/>
    <property type="match status" value="1"/>
</dbReference>
<comment type="similarity">
    <text evidence="1">Belongs to the transferase hexapeptide repeat family.</text>
</comment>
<evidence type="ECO:0000256" key="5">
    <source>
        <dbReference type="ARBA" id="ARBA00022915"/>
    </source>
</evidence>
<dbReference type="InterPro" id="IPR050179">
    <property type="entry name" value="Trans_hexapeptide_repeat"/>
</dbReference>
<proteinExistence type="inferred from homology"/>
<dbReference type="InterPro" id="IPR018357">
    <property type="entry name" value="Hexapep_transf_CS"/>
</dbReference>
<evidence type="ECO:0000256" key="1">
    <source>
        <dbReference type="ARBA" id="ARBA00007274"/>
    </source>
</evidence>
<dbReference type="GO" id="GO:0016746">
    <property type="term" value="F:acyltransferase activity"/>
    <property type="evidence" value="ECO:0007669"/>
    <property type="project" value="UniProtKB-KW"/>
</dbReference>
<comment type="caution">
    <text evidence="8">The sequence shown here is derived from an EMBL/GenBank/DDBJ whole genome shotgun (WGS) entry which is preliminary data.</text>
</comment>
<evidence type="ECO:0000256" key="2">
    <source>
        <dbReference type="ARBA" id="ARBA00022605"/>
    </source>
</evidence>
<evidence type="ECO:0000256" key="4">
    <source>
        <dbReference type="ARBA" id="ARBA00022737"/>
    </source>
</evidence>
<keyword evidence="6" id="KW-0457">Lysine biosynthesis</keyword>
<dbReference type="EMBL" id="NPEF02000017">
    <property type="protein sequence ID" value="MDV6236895.1"/>
    <property type="molecule type" value="Genomic_DNA"/>
</dbReference>
<sequence length="203" mass="21798">MSDQALIAGTAIVYPGVILGKNVIVEDYCIIGSPFQGYSGEETLIGDNSIIRSHTVIYAGNKIGKGFQTGNKVNIRERNTIGNDVSIGTHSVIEHNIIIEDSVRIHSQVFIPEYCIIKRNAWLGPNSVLTNAKYPRSPGVKQSLTGVVVEENAKIGANVTILPGVTIGKNSLIGAGSVVVCNVDPDVIAKGNPARFLRKIDYR</sequence>
<accession>A0AAE4QQM8</accession>
<evidence type="ECO:0000313" key="8">
    <source>
        <dbReference type="EMBL" id="MDV6236895.1"/>
    </source>
</evidence>
<dbReference type="PANTHER" id="PTHR43300:SF10">
    <property type="entry name" value="2,3,4,5-TETRAHYDROPYRIDINE-2,6-DICARBOXYLATE N-ACETYLTRANSFERASE"/>
    <property type="match status" value="1"/>
</dbReference>
<evidence type="ECO:0000256" key="7">
    <source>
        <dbReference type="ARBA" id="ARBA00023315"/>
    </source>
</evidence>